<dbReference type="Gene3D" id="2.40.30.170">
    <property type="match status" value="1"/>
</dbReference>
<feature type="region of interest" description="Disordered" evidence="2">
    <location>
        <begin position="292"/>
        <end position="313"/>
    </location>
</feature>
<evidence type="ECO:0000256" key="2">
    <source>
        <dbReference type="SAM" id="MobiDB-lite"/>
    </source>
</evidence>
<dbReference type="NCBIfam" id="TIGR01730">
    <property type="entry name" value="RND_mfp"/>
    <property type="match status" value="1"/>
</dbReference>
<dbReference type="KEGG" id="pwu:A8O14_09140"/>
<dbReference type="GO" id="GO:0015562">
    <property type="term" value="F:efflux transmembrane transporter activity"/>
    <property type="evidence" value="ECO:0007669"/>
    <property type="project" value="TreeGrafter"/>
</dbReference>
<dbReference type="InterPro" id="IPR058792">
    <property type="entry name" value="Beta-barrel_RND_2"/>
</dbReference>
<dbReference type="Proteomes" id="UP000078463">
    <property type="component" value="Chromosome"/>
</dbReference>
<dbReference type="Pfam" id="PF25954">
    <property type="entry name" value="Beta-barrel_RND_2"/>
    <property type="match status" value="1"/>
</dbReference>
<evidence type="ECO:0000313" key="5">
    <source>
        <dbReference type="EMBL" id="ANJ00803.1"/>
    </source>
</evidence>
<accession>A0A191UIH1</accession>
<name>A0A191UIH1_9BURK</name>
<dbReference type="STRING" id="1743168.A8O14_09140"/>
<dbReference type="InterPro" id="IPR058625">
    <property type="entry name" value="MdtA-like_BSH"/>
</dbReference>
<protein>
    <submittedName>
        <fullName evidence="5">Uncharacterized protein</fullName>
    </submittedName>
</protein>
<evidence type="ECO:0000259" key="3">
    <source>
        <dbReference type="Pfam" id="PF25917"/>
    </source>
</evidence>
<dbReference type="GO" id="GO:1990281">
    <property type="term" value="C:efflux pump complex"/>
    <property type="evidence" value="ECO:0007669"/>
    <property type="project" value="TreeGrafter"/>
</dbReference>
<keyword evidence="6" id="KW-1185">Reference proteome</keyword>
<reference evidence="6" key="1">
    <citation type="submission" date="2016-05" db="EMBL/GenBank/DDBJ databases">
        <title>Polynucleobacter sp. QLW-P1FAT50C-4 genome.</title>
        <authorList>
            <person name="Hahn M.W."/>
        </authorList>
    </citation>
    <scope>NUCLEOTIDE SEQUENCE [LARGE SCALE GENOMIC DNA]</scope>
    <source>
        <strain evidence="6">QLW-P1FAT50C-4</strain>
    </source>
</reference>
<feature type="region of interest" description="Disordered" evidence="2">
    <location>
        <begin position="375"/>
        <end position="394"/>
    </location>
</feature>
<dbReference type="SUPFAM" id="SSF111369">
    <property type="entry name" value="HlyD-like secretion proteins"/>
    <property type="match status" value="1"/>
</dbReference>
<dbReference type="EMBL" id="CP015922">
    <property type="protein sequence ID" value="ANJ00803.1"/>
    <property type="molecule type" value="Genomic_DNA"/>
</dbReference>
<proteinExistence type="inferred from homology"/>
<comment type="similarity">
    <text evidence="1">Belongs to the membrane fusion protein (MFP) (TC 8.A.1) family.</text>
</comment>
<sequence length="394" mass="42450">MRRVTVLVIIPLVLYAVLKTAQAMFGLNSPDFRTAAIEEGPIVATISASGTLNPVKSVTVGTQVTGMIKELDVDFNSQVKKGQVIARIDPREYQARYDQALANYELAKRNHEYNLKLVGKGFISKSAVVQTEGAYKAALGALNLAKKSLDDTVIHAPVDGVVVKRSVEVGQTVAASLQAPELFIIAQNLAEMQVEASIDESDVGRLSEGMDASFTVDSFPGRVFQSKVLQIRKAPITIQNVVTYTVLISADNPDLKLLPGMTANVRIIYDKREKVLKVPNVALRFRMPSADDSPVAKPSLSGNTSVSLRTSRGGAGGWGSTGIRKVWLLDTGGLKDKPIELKIRTGMTDGSFTELLPDADSKFPLKVGDLVITGIQSSGSKEGPPKRQNGPRMF</sequence>
<feature type="domain" description="Multidrug resistance protein MdtA-like barrel-sandwich hybrid" evidence="3">
    <location>
        <begin position="57"/>
        <end position="181"/>
    </location>
</feature>
<dbReference type="Pfam" id="PF25917">
    <property type="entry name" value="BSH_RND"/>
    <property type="match status" value="1"/>
</dbReference>
<evidence type="ECO:0000256" key="1">
    <source>
        <dbReference type="ARBA" id="ARBA00009477"/>
    </source>
</evidence>
<evidence type="ECO:0000313" key="6">
    <source>
        <dbReference type="Proteomes" id="UP000078463"/>
    </source>
</evidence>
<evidence type="ECO:0000259" key="4">
    <source>
        <dbReference type="Pfam" id="PF25954"/>
    </source>
</evidence>
<organism evidence="5 6">
    <name type="scientific">Polynucleobacter wuianus</name>
    <dbReference type="NCBI Taxonomy" id="1743168"/>
    <lineage>
        <taxon>Bacteria</taxon>
        <taxon>Pseudomonadati</taxon>
        <taxon>Pseudomonadota</taxon>
        <taxon>Betaproteobacteria</taxon>
        <taxon>Burkholderiales</taxon>
        <taxon>Burkholderiaceae</taxon>
        <taxon>Polynucleobacter</taxon>
    </lineage>
</organism>
<gene>
    <name evidence="5" type="ORF">A8O14_09140</name>
</gene>
<dbReference type="AlphaFoldDB" id="A0A191UIH1"/>
<dbReference type="PANTHER" id="PTHR30469">
    <property type="entry name" value="MULTIDRUG RESISTANCE PROTEIN MDTA"/>
    <property type="match status" value="1"/>
</dbReference>
<dbReference type="InterPro" id="IPR006143">
    <property type="entry name" value="RND_pump_MFP"/>
</dbReference>
<dbReference type="Gene3D" id="2.40.50.100">
    <property type="match status" value="1"/>
</dbReference>
<dbReference type="Gene3D" id="1.10.287.470">
    <property type="entry name" value="Helix hairpin bin"/>
    <property type="match status" value="1"/>
</dbReference>
<dbReference type="PANTHER" id="PTHR30469:SF33">
    <property type="entry name" value="SLR1207 PROTEIN"/>
    <property type="match status" value="1"/>
</dbReference>
<feature type="domain" description="CusB-like beta-barrel" evidence="4">
    <location>
        <begin position="194"/>
        <end position="267"/>
    </location>
</feature>